<dbReference type="InterPro" id="IPR050061">
    <property type="entry name" value="MurCDEF_pg_biosynth"/>
</dbReference>
<evidence type="ECO:0000256" key="6">
    <source>
        <dbReference type="ARBA" id="ARBA00022984"/>
    </source>
</evidence>
<dbReference type="SUPFAM" id="SSF53244">
    <property type="entry name" value="MurD-like peptide ligases, peptide-binding domain"/>
    <property type="match status" value="1"/>
</dbReference>
<feature type="domain" description="Mur ligase C-terminal" evidence="10">
    <location>
        <begin position="319"/>
        <end position="451"/>
    </location>
</feature>
<keyword evidence="13" id="KW-1185">Reference proteome</keyword>
<keyword evidence="6" id="KW-0573">Peptidoglycan synthesis</keyword>
<dbReference type="PANTHER" id="PTHR43445">
    <property type="entry name" value="UDP-N-ACETYLMURAMATE--L-ALANINE LIGASE-RELATED"/>
    <property type="match status" value="1"/>
</dbReference>
<dbReference type="Gene3D" id="3.90.190.20">
    <property type="entry name" value="Mur ligase, C-terminal domain"/>
    <property type="match status" value="1"/>
</dbReference>
<dbReference type="Pfam" id="PF08245">
    <property type="entry name" value="Mur_ligase_M"/>
    <property type="match status" value="1"/>
</dbReference>
<dbReference type="InterPro" id="IPR013221">
    <property type="entry name" value="Mur_ligase_cen"/>
</dbReference>
<evidence type="ECO:0000259" key="10">
    <source>
        <dbReference type="Pfam" id="PF02875"/>
    </source>
</evidence>
<protein>
    <submittedName>
        <fullName evidence="12">UDP-N-acetylmuramate--L-alanine ligase</fullName>
        <ecNumber evidence="12">6.3.2.8</ecNumber>
    </submittedName>
</protein>
<evidence type="ECO:0000256" key="7">
    <source>
        <dbReference type="ARBA" id="ARBA00023306"/>
    </source>
</evidence>
<dbReference type="InterPro" id="IPR036615">
    <property type="entry name" value="Mur_ligase_C_dom_sf"/>
</dbReference>
<dbReference type="Proteomes" id="UP001597296">
    <property type="component" value="Unassembled WGS sequence"/>
</dbReference>
<keyword evidence="7" id="KW-0131">Cell cycle</keyword>
<dbReference type="EC" id="6.3.2.8" evidence="12"/>
<keyword evidence="3" id="KW-0547">Nucleotide-binding</keyword>
<dbReference type="InterPro" id="IPR036565">
    <property type="entry name" value="Mur-like_cat_sf"/>
</dbReference>
<dbReference type="EMBL" id="JBHUIY010000012">
    <property type="protein sequence ID" value="MFD2233718.1"/>
    <property type="molecule type" value="Genomic_DNA"/>
</dbReference>
<evidence type="ECO:0000259" key="9">
    <source>
        <dbReference type="Pfam" id="PF01225"/>
    </source>
</evidence>
<name>A0ABW5CA23_9PROT</name>
<dbReference type="Gene3D" id="3.40.50.720">
    <property type="entry name" value="NAD(P)-binding Rossmann-like Domain"/>
    <property type="match status" value="1"/>
</dbReference>
<feature type="domain" description="Mur ligase N-terminal catalytic" evidence="9">
    <location>
        <begin position="10"/>
        <end position="110"/>
    </location>
</feature>
<keyword evidence="4" id="KW-0067">ATP-binding</keyword>
<evidence type="ECO:0000313" key="13">
    <source>
        <dbReference type="Proteomes" id="UP001597296"/>
    </source>
</evidence>
<dbReference type="Pfam" id="PF01225">
    <property type="entry name" value="Mur_ligase"/>
    <property type="match status" value="1"/>
</dbReference>
<evidence type="ECO:0000256" key="2">
    <source>
        <dbReference type="ARBA" id="ARBA00022618"/>
    </source>
</evidence>
<keyword evidence="2" id="KW-0132">Cell division</keyword>
<dbReference type="RefSeq" id="WP_377315589.1">
    <property type="nucleotide sequence ID" value="NZ_JBHUIY010000012.1"/>
</dbReference>
<keyword evidence="1 12" id="KW-0436">Ligase</keyword>
<proteinExistence type="predicted"/>
<evidence type="ECO:0000256" key="1">
    <source>
        <dbReference type="ARBA" id="ARBA00022598"/>
    </source>
</evidence>
<evidence type="ECO:0000259" key="11">
    <source>
        <dbReference type="Pfam" id="PF08245"/>
    </source>
</evidence>
<evidence type="ECO:0000256" key="3">
    <source>
        <dbReference type="ARBA" id="ARBA00022741"/>
    </source>
</evidence>
<feature type="domain" description="Mur ligase central" evidence="11">
    <location>
        <begin position="117"/>
        <end position="297"/>
    </location>
</feature>
<evidence type="ECO:0000256" key="4">
    <source>
        <dbReference type="ARBA" id="ARBA00022840"/>
    </source>
</evidence>
<dbReference type="Gene3D" id="3.40.1190.10">
    <property type="entry name" value="Mur-like, catalytic domain"/>
    <property type="match status" value="1"/>
</dbReference>
<comment type="caution">
    <text evidence="12">The sequence shown here is derived from an EMBL/GenBank/DDBJ whole genome shotgun (WGS) entry which is preliminary data.</text>
</comment>
<organism evidence="12 13">
    <name type="scientific">Phaeospirillum tilakii</name>
    <dbReference type="NCBI Taxonomy" id="741673"/>
    <lineage>
        <taxon>Bacteria</taxon>
        <taxon>Pseudomonadati</taxon>
        <taxon>Pseudomonadota</taxon>
        <taxon>Alphaproteobacteria</taxon>
        <taxon>Rhodospirillales</taxon>
        <taxon>Rhodospirillaceae</taxon>
        <taxon>Phaeospirillum</taxon>
    </lineage>
</organism>
<dbReference type="SUPFAM" id="SSF53623">
    <property type="entry name" value="MurD-like peptide ligases, catalytic domain"/>
    <property type="match status" value="1"/>
</dbReference>
<keyword evidence="5" id="KW-0133">Cell shape</keyword>
<keyword evidence="8" id="KW-0961">Cell wall biogenesis/degradation</keyword>
<evidence type="ECO:0000313" key="12">
    <source>
        <dbReference type="EMBL" id="MFD2233718.1"/>
    </source>
</evidence>
<reference evidence="13" key="1">
    <citation type="journal article" date="2019" name="Int. J. Syst. Evol. Microbiol.">
        <title>The Global Catalogue of Microorganisms (GCM) 10K type strain sequencing project: providing services to taxonomists for standard genome sequencing and annotation.</title>
        <authorList>
            <consortium name="The Broad Institute Genomics Platform"/>
            <consortium name="The Broad Institute Genome Sequencing Center for Infectious Disease"/>
            <person name="Wu L."/>
            <person name="Ma J."/>
        </authorList>
    </citation>
    <scope>NUCLEOTIDE SEQUENCE [LARGE SCALE GENOMIC DNA]</scope>
    <source>
        <strain evidence="13">KCTC 15012</strain>
    </source>
</reference>
<dbReference type="Pfam" id="PF02875">
    <property type="entry name" value="Mur_ligase_C"/>
    <property type="match status" value="1"/>
</dbReference>
<gene>
    <name evidence="12" type="primary">murC</name>
    <name evidence="12" type="ORF">ACFSNB_07870</name>
</gene>
<evidence type="ECO:0000256" key="5">
    <source>
        <dbReference type="ARBA" id="ARBA00022960"/>
    </source>
</evidence>
<dbReference type="SUPFAM" id="SSF51984">
    <property type="entry name" value="MurCD N-terminal domain"/>
    <property type="match status" value="1"/>
</dbReference>
<dbReference type="InterPro" id="IPR000713">
    <property type="entry name" value="Mur_ligase_N"/>
</dbReference>
<accession>A0ABW5CA23</accession>
<dbReference type="GO" id="GO:0008763">
    <property type="term" value="F:UDP-N-acetylmuramate-L-alanine ligase activity"/>
    <property type="evidence" value="ECO:0007669"/>
    <property type="project" value="UniProtKB-EC"/>
</dbReference>
<sequence length="471" mass="48496">MSPDKPNYFFCGVGGSGMLPLALILRQRGAVVAGSDRSFDQGRMDPAKVAFIRGRGIALHPQDGSGLISAETVLVCSAAIEDSVPDVRAARRLGAPIVTRAELLASLFNAAARPVGIAGTSGKSTTTAMAGFLLHRAGLDPTVVNGAVMRDFVTPALPFAGAVVGGGALFVAEVDESDGSIARYDPAVAVVTNVTLDHKPLDELRALFGGFVGRAESAVLNLDDPESARLAALLPSGRAVTFSLGDPAADLLAADLAPRPDGIDFTVSVPAGPSLPVRLRVPGRHNVANALAALGVARAIGLDLATAAAALSGFSGVRRRLETVGQAGGITVIDDFAHNPDKIAASLATLREFPGRLLVLFQPHGYSPLALMRDGFVAAFADGLGRDDRLMLPDPVYFGGTVDRRVTSADIAADLQARGCPARHLPDRAACADALVAEARPGDRIVVMGARDDSLTTLAAAMLARLGTVTA</sequence>
<dbReference type="PANTHER" id="PTHR43445:SF3">
    <property type="entry name" value="UDP-N-ACETYLMURAMATE--L-ALANINE LIGASE"/>
    <property type="match status" value="1"/>
</dbReference>
<evidence type="ECO:0000256" key="8">
    <source>
        <dbReference type="ARBA" id="ARBA00023316"/>
    </source>
</evidence>
<dbReference type="InterPro" id="IPR004101">
    <property type="entry name" value="Mur_ligase_C"/>
</dbReference>